<name>A0AAW1XHM9_RUBAR</name>
<keyword evidence="2" id="KW-1185">Reference proteome</keyword>
<dbReference type="AlphaFoldDB" id="A0AAW1XHM9"/>
<sequence length="192" mass="21043">MSTQLGSHEWKLAGNEYINSDDRLINRQKRLFWRVRELGTAVRLASQSQTTIAVFKSSSASPVTIVHHHREIHGNTQAIAQATLSTQLSSINNNHPSQHASSHGNHLSPLGISSALLRRGQLAIPVPWKPAPPLLQSPGFTSICAVNPRAVPALNSPSHFLSDRRCHHHCFPQTSSSFPSTAWWNCSGVSVI</sequence>
<accession>A0AAW1XHM9</accession>
<evidence type="ECO:0000313" key="1">
    <source>
        <dbReference type="EMBL" id="KAK9935293.1"/>
    </source>
</evidence>
<reference evidence="1 2" key="1">
    <citation type="journal article" date="2023" name="G3 (Bethesda)">
        <title>A chromosome-length genome assembly and annotation of blackberry (Rubus argutus, cv. 'Hillquist').</title>
        <authorList>
            <person name="Bruna T."/>
            <person name="Aryal R."/>
            <person name="Dudchenko O."/>
            <person name="Sargent D.J."/>
            <person name="Mead D."/>
            <person name="Buti M."/>
            <person name="Cavallini A."/>
            <person name="Hytonen T."/>
            <person name="Andres J."/>
            <person name="Pham M."/>
            <person name="Weisz D."/>
            <person name="Mascagni F."/>
            <person name="Usai G."/>
            <person name="Natali L."/>
            <person name="Bassil N."/>
            <person name="Fernandez G.E."/>
            <person name="Lomsadze A."/>
            <person name="Armour M."/>
            <person name="Olukolu B."/>
            <person name="Poorten T."/>
            <person name="Britton C."/>
            <person name="Davik J."/>
            <person name="Ashrafi H."/>
            <person name="Aiden E.L."/>
            <person name="Borodovsky M."/>
            <person name="Worthington M."/>
        </authorList>
    </citation>
    <scope>NUCLEOTIDE SEQUENCE [LARGE SCALE GENOMIC DNA]</scope>
    <source>
        <strain evidence="1">PI 553951</strain>
    </source>
</reference>
<evidence type="ECO:0000313" key="2">
    <source>
        <dbReference type="Proteomes" id="UP001457282"/>
    </source>
</evidence>
<dbReference type="Proteomes" id="UP001457282">
    <property type="component" value="Unassembled WGS sequence"/>
</dbReference>
<comment type="caution">
    <text evidence="1">The sequence shown here is derived from an EMBL/GenBank/DDBJ whole genome shotgun (WGS) entry which is preliminary data.</text>
</comment>
<dbReference type="EMBL" id="JBEDUW010000004">
    <property type="protein sequence ID" value="KAK9935293.1"/>
    <property type="molecule type" value="Genomic_DNA"/>
</dbReference>
<gene>
    <name evidence="1" type="ORF">M0R45_022401</name>
</gene>
<organism evidence="1 2">
    <name type="scientific">Rubus argutus</name>
    <name type="common">Southern blackberry</name>
    <dbReference type="NCBI Taxonomy" id="59490"/>
    <lineage>
        <taxon>Eukaryota</taxon>
        <taxon>Viridiplantae</taxon>
        <taxon>Streptophyta</taxon>
        <taxon>Embryophyta</taxon>
        <taxon>Tracheophyta</taxon>
        <taxon>Spermatophyta</taxon>
        <taxon>Magnoliopsida</taxon>
        <taxon>eudicotyledons</taxon>
        <taxon>Gunneridae</taxon>
        <taxon>Pentapetalae</taxon>
        <taxon>rosids</taxon>
        <taxon>fabids</taxon>
        <taxon>Rosales</taxon>
        <taxon>Rosaceae</taxon>
        <taxon>Rosoideae</taxon>
        <taxon>Rosoideae incertae sedis</taxon>
        <taxon>Rubus</taxon>
    </lineage>
</organism>
<proteinExistence type="predicted"/>
<protein>
    <submittedName>
        <fullName evidence="1">Uncharacterized protein</fullName>
    </submittedName>
</protein>